<geneLocation type="plasmid" evidence="9 10">
    <name>unnamed1</name>
</geneLocation>
<dbReference type="InterPro" id="IPR009056">
    <property type="entry name" value="Cyt_c-like_dom"/>
</dbReference>
<dbReference type="GO" id="GO:0009055">
    <property type="term" value="F:electron transfer activity"/>
    <property type="evidence" value="ECO:0007669"/>
    <property type="project" value="InterPro"/>
</dbReference>
<evidence type="ECO:0000256" key="7">
    <source>
        <dbReference type="SAM" id="SignalP"/>
    </source>
</evidence>
<evidence type="ECO:0000256" key="6">
    <source>
        <dbReference type="PROSITE-ProRule" id="PRU00433"/>
    </source>
</evidence>
<dbReference type="KEGG" id="lit:FPZ52_11440"/>
<evidence type="ECO:0000259" key="8">
    <source>
        <dbReference type="PROSITE" id="PS51007"/>
    </source>
</evidence>
<evidence type="ECO:0000313" key="10">
    <source>
        <dbReference type="Proteomes" id="UP000318483"/>
    </source>
</evidence>
<dbReference type="InterPro" id="IPR050597">
    <property type="entry name" value="Cytochrome_c_Oxidase_Subunit"/>
</dbReference>
<dbReference type="GO" id="GO:0020037">
    <property type="term" value="F:heme binding"/>
    <property type="evidence" value="ECO:0007669"/>
    <property type="project" value="InterPro"/>
</dbReference>
<evidence type="ECO:0000313" key="9">
    <source>
        <dbReference type="EMBL" id="QDY70347.1"/>
    </source>
</evidence>
<feature type="chain" id="PRO_5022903035" evidence="7">
    <location>
        <begin position="21"/>
        <end position="124"/>
    </location>
</feature>
<keyword evidence="2 6" id="KW-0349">Heme</keyword>
<dbReference type="Pfam" id="PF00034">
    <property type="entry name" value="Cytochrom_C"/>
    <property type="match status" value="1"/>
</dbReference>
<dbReference type="OrthoDB" id="9808603at2"/>
<dbReference type="PANTHER" id="PTHR33751:SF9">
    <property type="entry name" value="CYTOCHROME C4"/>
    <property type="match status" value="1"/>
</dbReference>
<evidence type="ECO:0000256" key="5">
    <source>
        <dbReference type="ARBA" id="ARBA00023004"/>
    </source>
</evidence>
<dbReference type="InterPro" id="IPR036909">
    <property type="entry name" value="Cyt_c-like_dom_sf"/>
</dbReference>
<dbReference type="Proteomes" id="UP000318483">
    <property type="component" value="Plasmid unnamed1"/>
</dbReference>
<feature type="domain" description="Cytochrome c" evidence="8">
    <location>
        <begin position="42"/>
        <end position="123"/>
    </location>
</feature>
<evidence type="ECO:0000256" key="2">
    <source>
        <dbReference type="ARBA" id="ARBA00022617"/>
    </source>
</evidence>
<evidence type="ECO:0000256" key="4">
    <source>
        <dbReference type="ARBA" id="ARBA00022982"/>
    </source>
</evidence>
<reference evidence="9 10" key="1">
    <citation type="submission" date="2019-07" db="EMBL/GenBank/DDBJ databases">
        <title>Litoreibacter alkalisoli sp. nov., isolated from saline-alkaline soil.</title>
        <authorList>
            <person name="Wang S."/>
            <person name="Xu L."/>
            <person name="Xing Y.-T."/>
            <person name="Sun J.-Q."/>
        </authorList>
    </citation>
    <scope>NUCLEOTIDE SEQUENCE [LARGE SCALE GENOMIC DNA]</scope>
    <source>
        <strain evidence="9 10">LN3S51</strain>
        <plasmid evidence="9 10">unnamed1</plasmid>
    </source>
</reference>
<keyword evidence="3 6" id="KW-0479">Metal-binding</keyword>
<dbReference type="PROSITE" id="PS51007">
    <property type="entry name" value="CYTC"/>
    <property type="match status" value="1"/>
</dbReference>
<organism evidence="9 10">
    <name type="scientific">Qingshengfaniella alkalisoli</name>
    <dbReference type="NCBI Taxonomy" id="2599296"/>
    <lineage>
        <taxon>Bacteria</taxon>
        <taxon>Pseudomonadati</taxon>
        <taxon>Pseudomonadota</taxon>
        <taxon>Alphaproteobacteria</taxon>
        <taxon>Rhodobacterales</taxon>
        <taxon>Paracoccaceae</taxon>
        <taxon>Qingshengfaniella</taxon>
    </lineage>
</organism>
<name>A0A5B8J795_9RHOB</name>
<keyword evidence="4" id="KW-0249">Electron transport</keyword>
<dbReference type="SUPFAM" id="SSF46626">
    <property type="entry name" value="Cytochrome c"/>
    <property type="match status" value="1"/>
</dbReference>
<dbReference type="GO" id="GO:0046872">
    <property type="term" value="F:metal ion binding"/>
    <property type="evidence" value="ECO:0007669"/>
    <property type="project" value="UniProtKB-KW"/>
</dbReference>
<evidence type="ECO:0000256" key="3">
    <source>
        <dbReference type="ARBA" id="ARBA00022723"/>
    </source>
</evidence>
<dbReference type="RefSeq" id="WP_146365765.1">
    <property type="nucleotide sequence ID" value="NZ_CP042262.1"/>
</dbReference>
<dbReference type="PANTHER" id="PTHR33751">
    <property type="entry name" value="CBB3-TYPE CYTOCHROME C OXIDASE SUBUNIT FIXP"/>
    <property type="match status" value="1"/>
</dbReference>
<feature type="signal peptide" evidence="7">
    <location>
        <begin position="1"/>
        <end position="20"/>
    </location>
</feature>
<evidence type="ECO:0000256" key="1">
    <source>
        <dbReference type="ARBA" id="ARBA00022448"/>
    </source>
</evidence>
<keyword evidence="10" id="KW-1185">Reference proteome</keyword>
<protein>
    <submittedName>
        <fullName evidence="9">C-type cytochrome</fullName>
    </submittedName>
</protein>
<keyword evidence="1" id="KW-0813">Transport</keyword>
<keyword evidence="5 6" id="KW-0408">Iron</keyword>
<gene>
    <name evidence="9" type="ORF">FPZ52_11440</name>
</gene>
<dbReference type="AlphaFoldDB" id="A0A5B8J795"/>
<sequence>MKKCSTLFASIALLSSTAWADGHLADGSEEEAPETAAVAEEVDLAAAEVIFRKSCRACHGNKAQGVASYPKLSDKEPEYIAEKLRIYRSGERIGPNSILMIQHAKKLSDEDITNLSIYITTAFE</sequence>
<proteinExistence type="predicted"/>
<keyword evidence="9" id="KW-0614">Plasmid</keyword>
<keyword evidence="7" id="KW-0732">Signal</keyword>
<accession>A0A5B8J795</accession>
<dbReference type="EMBL" id="CP042262">
    <property type="protein sequence ID" value="QDY70347.1"/>
    <property type="molecule type" value="Genomic_DNA"/>
</dbReference>
<dbReference type="Gene3D" id="1.10.760.10">
    <property type="entry name" value="Cytochrome c-like domain"/>
    <property type="match status" value="1"/>
</dbReference>